<dbReference type="GO" id="GO:0003677">
    <property type="term" value="F:DNA binding"/>
    <property type="evidence" value="ECO:0007669"/>
    <property type="project" value="UniProtKB-KW"/>
</dbReference>
<dbReference type="PANTHER" id="PTHR33204">
    <property type="entry name" value="TRANSCRIPTIONAL REGULATOR, MARR FAMILY"/>
    <property type="match status" value="1"/>
</dbReference>
<dbReference type="Pfam" id="PF01638">
    <property type="entry name" value="HxlR"/>
    <property type="match status" value="1"/>
</dbReference>
<reference evidence="5" key="1">
    <citation type="journal article" date="1997" name="J. Ferment. Bioeng.">
        <title>Cloning and characterization of genes involved in the degradation of dibenzofuran by Terrabacter sp. strain DBF63.</title>
        <authorList>
            <person name="Kasuga K."/>
            <person name="Nojiri H."/>
            <person name="Yamane H."/>
            <person name="Kodama T."/>
            <person name="Omori T."/>
        </authorList>
    </citation>
    <scope>NUCLEOTIDE SEQUENCE</scope>
    <source>
        <strain evidence="5">DBF63</strain>
        <plasmid evidence="5">pDBF1</plasmid>
    </source>
</reference>
<dbReference type="SUPFAM" id="SSF46785">
    <property type="entry name" value="Winged helix' DNA-binding domain"/>
    <property type="match status" value="1"/>
</dbReference>
<reference evidence="5" key="2">
    <citation type="journal article" date="2001" name="Biochem. Biophys. Res. Commun.">
        <title>Isolation and characterization of the genes encoding a novel oxygenase component of angular dioxygenase from the gram-positive dibenzofuran-degrader Terrabacter sp. strain DBF63.</title>
        <authorList>
            <person name="Kasuga K."/>
            <person name="Habe H."/>
            <person name="Chung J."/>
            <person name="Yoshida T."/>
            <person name="Nojiri H."/>
            <person name="Yamane H."/>
            <person name="Omori T."/>
        </authorList>
    </citation>
    <scope>NUCLEOTIDE SEQUENCE</scope>
    <source>
        <strain evidence="5">DBF63</strain>
        <plasmid evidence="5">pDBF1</plasmid>
    </source>
</reference>
<keyword evidence="5" id="KW-0614">Plasmid</keyword>
<evidence type="ECO:0000256" key="3">
    <source>
        <dbReference type="ARBA" id="ARBA00023163"/>
    </source>
</evidence>
<feature type="domain" description="HTH hxlR-type" evidence="4">
    <location>
        <begin position="30"/>
        <end position="130"/>
    </location>
</feature>
<organism evidence="5">
    <name type="scientific">Terrabacter sp. (strain DBF63)</name>
    <dbReference type="NCBI Taxonomy" id="150395"/>
    <lineage>
        <taxon>Bacteria</taxon>
        <taxon>Bacillati</taxon>
        <taxon>Actinomycetota</taxon>
        <taxon>Actinomycetes</taxon>
        <taxon>Micrococcales</taxon>
        <taxon>Intrasporangiaceae</taxon>
        <taxon>Terrabacter</taxon>
    </lineage>
</organism>
<reference evidence="5" key="5">
    <citation type="journal article" date="2004" name="J. Bacteriol.">
        <title>Characterization of the upper pathway genes for fluorene metabolism in Terrabacter sp. strain DBF63.</title>
        <authorList>
            <person name="Habe H."/>
            <person name="Chung J."/>
            <person name="Kato H."/>
            <person name="Ayabe Y."/>
            <person name="Kasuga K."/>
            <person name="Yoshida T."/>
            <person name="Nojiri H."/>
            <person name="Yamane H."/>
            <person name="Omori T."/>
        </authorList>
    </citation>
    <scope>NUCLEOTIDE SEQUENCE</scope>
    <source>
        <strain evidence="5">DBF63</strain>
        <plasmid evidence="5">pDBF1</plasmid>
    </source>
</reference>
<evidence type="ECO:0000256" key="1">
    <source>
        <dbReference type="ARBA" id="ARBA00023015"/>
    </source>
</evidence>
<dbReference type="AlphaFoldDB" id="Q3MNN6"/>
<dbReference type="EMBL" id="AP008980">
    <property type="protein sequence ID" value="BAE45079.1"/>
    <property type="molecule type" value="Genomic_DNA"/>
</dbReference>
<dbReference type="PROSITE" id="PS51118">
    <property type="entry name" value="HTH_HXLR"/>
    <property type="match status" value="1"/>
</dbReference>
<reference evidence="5" key="6">
    <citation type="journal article" date="2005" name="Appl. Microbiol. Biotechnol.">
        <title>Characterization of [3Fe-4S] ferredoxin DbfA3, which functions in the angular dioxygenase system of Terrabacter sp. strain DBF63.</title>
        <authorList>
            <person name="Takagi T."/>
            <person name="Habe H."/>
            <person name="Yoshida T."/>
            <person name="Yamane H."/>
            <person name="Omori T."/>
            <person name="Nojiri H."/>
        </authorList>
    </citation>
    <scope>NUCLEOTIDE SEQUENCE</scope>
    <source>
        <strain evidence="5">DBF63</strain>
        <plasmid evidence="5">pDBF1</plasmid>
    </source>
</reference>
<accession>Q3MNN6</accession>
<dbReference type="Gene3D" id="1.10.10.10">
    <property type="entry name" value="Winged helix-like DNA-binding domain superfamily/Winged helix DNA-binding domain"/>
    <property type="match status" value="1"/>
</dbReference>
<dbReference type="PANTHER" id="PTHR33204:SF37">
    <property type="entry name" value="HTH-TYPE TRANSCRIPTIONAL REGULATOR YODB"/>
    <property type="match status" value="1"/>
</dbReference>
<proteinExistence type="predicted"/>
<dbReference type="InterPro" id="IPR002577">
    <property type="entry name" value="HTH_HxlR"/>
</dbReference>
<reference evidence="5" key="4">
    <citation type="journal article" date="2004" name="FEMS Microbiol. Lett.">
        <title>Genetic characterization of the dibenzofuran-degrading Actinobacteria carrying the dbfA1A2 gene homologues isolated from activated sludge.</title>
        <authorList>
            <person name="Noumura T."/>
            <person name="Habe H."/>
            <person name="Widada J."/>
            <person name="Chung J.S."/>
            <person name="Yoshida T."/>
            <person name="Nojiri H."/>
            <person name="Omori T."/>
        </authorList>
    </citation>
    <scope>NUCLEOTIDE SEQUENCE</scope>
    <source>
        <strain evidence="5">DBF63</strain>
        <plasmid evidence="5">pDBF1</plasmid>
    </source>
</reference>
<keyword evidence="1" id="KW-0805">Transcription regulation</keyword>
<geneLocation type="plasmid" evidence="5">
    <name>pDBF1</name>
</geneLocation>
<dbReference type="InterPro" id="IPR036388">
    <property type="entry name" value="WH-like_DNA-bd_sf"/>
</dbReference>
<reference evidence="5" key="7">
    <citation type="journal article" date="2005" name="Microbiology (Mosc.)">
        <title>The fluorene catabolic linear plasmid in Terrabacter sp. strain DBF63 carries the beta-ketoadipate pathway genes, pcaRHGBDCFIJ, also found in proteobacteria.</title>
        <authorList>
            <person name="Habe H."/>
            <person name="Chung J.-S."/>
            <person name="Ishida A."/>
            <person name="Kasuga K."/>
            <person name="Ide K."/>
            <person name="Takemura T."/>
            <person name="Nojiri H."/>
            <person name="Yamane H."/>
            <person name="Omori T."/>
        </authorList>
    </citation>
    <scope>NUCLEOTIDE SEQUENCE</scope>
    <source>
        <strain evidence="5">DBF63</strain>
        <plasmid evidence="5">pDBF1</plasmid>
    </source>
</reference>
<evidence type="ECO:0000259" key="4">
    <source>
        <dbReference type="PROSITE" id="PS51118"/>
    </source>
</evidence>
<dbReference type="InterPro" id="IPR036390">
    <property type="entry name" value="WH_DNA-bd_sf"/>
</dbReference>
<reference evidence="5" key="3">
    <citation type="journal article" date="2003" name="Appl. Microbiol. Biotechnol.">
        <title>Phthalate catabolic gene cluster is linked to the angular dioxygenase gene in Terrabacter sp. strain DBF63.</title>
        <authorList>
            <person name="Habe H."/>
            <person name="Miyakoshi M."/>
            <person name="Chung J."/>
            <person name="Kasuga K."/>
            <person name="Yoshida T."/>
            <person name="Nojiri H."/>
            <person name="Omori T."/>
        </authorList>
    </citation>
    <scope>NUCLEOTIDE SEQUENCE</scope>
    <source>
        <strain evidence="5">DBF63</strain>
        <plasmid evidence="5">pDBF1</plasmid>
    </source>
</reference>
<evidence type="ECO:0000313" key="5">
    <source>
        <dbReference type="EMBL" id="BAE45079.1"/>
    </source>
</evidence>
<name>Q3MNN6_TERSD</name>
<keyword evidence="2" id="KW-0238">DNA-binding</keyword>
<keyword evidence="3" id="KW-0804">Transcription</keyword>
<sequence>MLGGYAGVMARADRPGPPEGAGADVFSRMCASRELFQHVTGRWGALVLVALRDNCTAMRFGELRRRVDGISDRMLSHTLTQLERDGVVARTVRSAIPPHVDYTLTPLGQKMSDPLSALIEIIEAELPNVLEARSAHGAGNSTRA</sequence>
<protein>
    <submittedName>
        <fullName evidence="5">Putative regulatory protein</fullName>
    </submittedName>
</protein>
<evidence type="ECO:0000256" key="2">
    <source>
        <dbReference type="ARBA" id="ARBA00023125"/>
    </source>
</evidence>